<feature type="non-terminal residue" evidence="2">
    <location>
        <position position="1"/>
    </location>
</feature>
<sequence>PRVALCLPAHSHGEVCEREGWRGHHESGTNDRVAPIGNRWAQDPDSRRGEPHVRTTPQEARCHRT</sequence>
<accession>L1L2L2</accession>
<evidence type="ECO:0000313" key="3">
    <source>
        <dbReference type="Proteomes" id="UP000010411"/>
    </source>
</evidence>
<name>L1L2L2_9ACTN</name>
<comment type="caution">
    <text evidence="2">The sequence shown here is derived from an EMBL/GenBank/DDBJ whole genome shotgun (WGS) entry which is preliminary data.</text>
</comment>
<feature type="compositionally biased region" description="Basic and acidic residues" evidence="1">
    <location>
        <begin position="19"/>
        <end position="29"/>
    </location>
</feature>
<keyword evidence="3" id="KW-1185">Reference proteome</keyword>
<dbReference type="EMBL" id="AEJC01000177">
    <property type="protein sequence ID" value="EKX67049.1"/>
    <property type="molecule type" value="Genomic_DNA"/>
</dbReference>
<protein>
    <submittedName>
        <fullName evidence="2">Uncharacterized protein</fullName>
    </submittedName>
</protein>
<proteinExistence type="predicted"/>
<evidence type="ECO:0000313" key="2">
    <source>
        <dbReference type="EMBL" id="EKX67049.1"/>
    </source>
</evidence>
<feature type="compositionally biased region" description="Basic and acidic residues" evidence="1">
    <location>
        <begin position="42"/>
        <end position="53"/>
    </location>
</feature>
<dbReference type="AlphaFoldDB" id="L1L2L2"/>
<dbReference type="Proteomes" id="UP000010411">
    <property type="component" value="Unassembled WGS sequence"/>
</dbReference>
<organism evidence="2 3">
    <name type="scientific">Streptomyces ipomoeae 91-03</name>
    <dbReference type="NCBI Taxonomy" id="698759"/>
    <lineage>
        <taxon>Bacteria</taxon>
        <taxon>Bacillati</taxon>
        <taxon>Actinomycetota</taxon>
        <taxon>Actinomycetes</taxon>
        <taxon>Kitasatosporales</taxon>
        <taxon>Streptomycetaceae</taxon>
        <taxon>Streptomyces</taxon>
    </lineage>
</organism>
<evidence type="ECO:0000256" key="1">
    <source>
        <dbReference type="SAM" id="MobiDB-lite"/>
    </source>
</evidence>
<feature type="region of interest" description="Disordered" evidence="1">
    <location>
        <begin position="19"/>
        <end position="65"/>
    </location>
</feature>
<gene>
    <name evidence="2" type="ORF">STRIP9103_07194</name>
</gene>
<reference evidence="2 3" key="1">
    <citation type="submission" date="2012-11" db="EMBL/GenBank/DDBJ databases">
        <authorList>
            <person name="Huguet-Tapia J.C."/>
            <person name="Durkin A.S."/>
            <person name="Pettis G.S."/>
            <person name="Badger J.H."/>
        </authorList>
    </citation>
    <scope>NUCLEOTIDE SEQUENCE [LARGE SCALE GENOMIC DNA]</scope>
    <source>
        <strain evidence="2 3">91-03</strain>
    </source>
</reference>